<sequence length="353" mass="39228">MLYKLYPTCKTYKPTEVHIMMRVIKAALWGVAISATASANSYIALNKGDTLVYQSKGQKSLHPVTVQEAKANGWRKYSNFLDTSYPLWLWSDANSEAVFIAGSEGGHATRLIDFNDPVGTIYTHLAFFMCADKVKIVQKGLTINTPAGTFSDVVMVRFYSDDYHCYDVGLLGAYFAPKVGLISWWENNIGGEVRYDLASVQLSPSAEPTFDGVKVTPIIPKNRLKLGRDKEEIEIGLDIENISGQDMQIHFPSEQEFEITLGKEVQKPVLRWSDGKQFAAQPHTINLKFGERYRLSGTLPLRLADGSKPALGNYHVSITAKGSVHALGAEIDAKKLQTEAIVSISQYMNLKPR</sequence>
<evidence type="ECO:0000313" key="3">
    <source>
        <dbReference type="Proteomes" id="UP001172778"/>
    </source>
</evidence>
<name>A0ABT7DWJ5_9NEIS</name>
<gene>
    <name evidence="2" type="ORF">PZA18_10250</name>
</gene>
<proteinExistence type="predicted"/>
<accession>A0ABT7DWJ5</accession>
<feature type="domain" description="Intracellular proteinase inhibitor BsuPI" evidence="1">
    <location>
        <begin position="227"/>
        <end position="321"/>
    </location>
</feature>
<dbReference type="Proteomes" id="UP001172778">
    <property type="component" value="Unassembled WGS sequence"/>
</dbReference>
<reference evidence="2" key="1">
    <citation type="submission" date="2023-03" db="EMBL/GenBank/DDBJ databases">
        <title>Chitinimonas shenzhenensis gen. nov., sp. nov., a novel member of family Burkholderiaceae isolated from activated sludge collected in Shen Zhen, China.</title>
        <authorList>
            <person name="Wang X."/>
        </authorList>
    </citation>
    <scope>NUCLEOTIDE SEQUENCE</scope>
    <source>
        <strain evidence="2">DQS-5</strain>
    </source>
</reference>
<comment type="caution">
    <text evidence="2">The sequence shown here is derived from an EMBL/GenBank/DDBJ whole genome shotgun (WGS) entry which is preliminary data.</text>
</comment>
<dbReference type="InterPro" id="IPR020481">
    <property type="entry name" value="Intracell_prot_inh_BsuPI"/>
</dbReference>
<dbReference type="InterPro" id="IPR038144">
    <property type="entry name" value="IPI"/>
</dbReference>
<dbReference type="Pfam" id="PF12690">
    <property type="entry name" value="BsuPI"/>
    <property type="match status" value="1"/>
</dbReference>
<dbReference type="Gene3D" id="2.60.40.2360">
    <property type="entry name" value="Intracellular proteinase inhibitor BsuPI"/>
    <property type="match status" value="1"/>
</dbReference>
<evidence type="ECO:0000259" key="1">
    <source>
        <dbReference type="Pfam" id="PF12690"/>
    </source>
</evidence>
<dbReference type="RefSeq" id="WP_284100745.1">
    <property type="nucleotide sequence ID" value="NZ_JARRAF010000010.1"/>
</dbReference>
<protein>
    <recommendedName>
        <fullName evidence="1">Intracellular proteinase inhibitor BsuPI domain-containing protein</fullName>
    </recommendedName>
</protein>
<keyword evidence="3" id="KW-1185">Reference proteome</keyword>
<organism evidence="2 3">
    <name type="scientific">Parachitinimonas caeni</name>
    <dbReference type="NCBI Taxonomy" id="3031301"/>
    <lineage>
        <taxon>Bacteria</taxon>
        <taxon>Pseudomonadati</taxon>
        <taxon>Pseudomonadota</taxon>
        <taxon>Betaproteobacteria</taxon>
        <taxon>Neisseriales</taxon>
        <taxon>Chitinibacteraceae</taxon>
        <taxon>Parachitinimonas</taxon>
    </lineage>
</organism>
<dbReference type="EMBL" id="JARRAF010000010">
    <property type="protein sequence ID" value="MDK2124432.1"/>
    <property type="molecule type" value="Genomic_DNA"/>
</dbReference>
<evidence type="ECO:0000313" key="2">
    <source>
        <dbReference type="EMBL" id="MDK2124432.1"/>
    </source>
</evidence>